<dbReference type="VEuPathDB" id="TriTrypDB:C4B63_62g89"/>
<dbReference type="AlphaFoldDB" id="A0A2V2UYP6"/>
<dbReference type="EMBL" id="PRFA01000062">
    <property type="protein sequence ID" value="PWU89220.1"/>
    <property type="molecule type" value="Genomic_DNA"/>
</dbReference>
<sequence length="188" mass="20792">METSGVQRVPAVLLLREELRLMDEVIRGGGRRRVYRHHLFFRALLALRMALEKMLPHFAQRSATPPQWAITRLLALAVRCGEAAAVELSVSRIDTLSLAALSLAISSRIGCLLGALSSREQDVFSGLAPAEEGGSSSNNNKKKKDKKRKGVNFLVRRTRGRQKRSRSPEGVMSLQRPTIGCVIEAVLH</sequence>
<dbReference type="VEuPathDB" id="TriTrypDB:Tc_MARK_10204"/>
<accession>A0A2V2UYP6</accession>
<protein>
    <submittedName>
        <fullName evidence="2">Uncharacterized protein</fullName>
    </submittedName>
</protein>
<dbReference type="VEuPathDB" id="TriTrypDB:C3747_39g370"/>
<dbReference type="VEuPathDB" id="TriTrypDB:TcCLB.506413.60"/>
<gene>
    <name evidence="2" type="ORF">C4B63_62g89</name>
</gene>
<dbReference type="Proteomes" id="UP000246121">
    <property type="component" value="Unassembled WGS sequence"/>
</dbReference>
<dbReference type="VEuPathDB" id="TriTrypDB:TcG_09270"/>
<evidence type="ECO:0000256" key="1">
    <source>
        <dbReference type="SAM" id="MobiDB-lite"/>
    </source>
</evidence>
<dbReference type="VEuPathDB" id="TriTrypDB:TcCL_NonESM12250"/>
<feature type="region of interest" description="Disordered" evidence="1">
    <location>
        <begin position="127"/>
        <end position="173"/>
    </location>
</feature>
<feature type="compositionally biased region" description="Basic residues" evidence="1">
    <location>
        <begin position="140"/>
        <end position="165"/>
    </location>
</feature>
<name>A0A2V2UYP6_TRYCR</name>
<dbReference type="VEuPathDB" id="TriTrypDB:TcBrA4_0049640"/>
<organism evidence="2 3">
    <name type="scientific">Trypanosoma cruzi</name>
    <dbReference type="NCBI Taxonomy" id="5693"/>
    <lineage>
        <taxon>Eukaryota</taxon>
        <taxon>Discoba</taxon>
        <taxon>Euglenozoa</taxon>
        <taxon>Kinetoplastea</taxon>
        <taxon>Metakinetoplastina</taxon>
        <taxon>Trypanosomatida</taxon>
        <taxon>Trypanosomatidae</taxon>
        <taxon>Trypanosoma</taxon>
        <taxon>Schizotrypanum</taxon>
    </lineage>
</organism>
<dbReference type="VEuPathDB" id="TriTrypDB:BCY84_06537"/>
<evidence type="ECO:0000313" key="3">
    <source>
        <dbReference type="Proteomes" id="UP000246121"/>
    </source>
</evidence>
<dbReference type="VEuPathDB" id="TriTrypDB:TcCLB.511237.90"/>
<comment type="caution">
    <text evidence="2">The sequence shown here is derived from an EMBL/GenBank/DDBJ whole genome shotgun (WGS) entry which is preliminary data.</text>
</comment>
<proteinExistence type="predicted"/>
<reference evidence="2 3" key="1">
    <citation type="journal article" date="2018" name="Microb. Genom.">
        <title>Expanding an expanded genome: long-read sequencing of Trypanosoma cruzi.</title>
        <authorList>
            <person name="Berna L."/>
            <person name="Rodriguez M."/>
            <person name="Chiribao M.L."/>
            <person name="Parodi-Talice A."/>
            <person name="Pita S."/>
            <person name="Rijo G."/>
            <person name="Alvarez-Valin F."/>
            <person name="Robello C."/>
        </authorList>
    </citation>
    <scope>NUCLEOTIDE SEQUENCE [LARGE SCALE GENOMIC DNA]</scope>
    <source>
        <strain evidence="2 3">Dm28c</strain>
    </source>
</reference>
<evidence type="ECO:0000313" key="2">
    <source>
        <dbReference type="EMBL" id="PWU89220.1"/>
    </source>
</evidence>